<comment type="caution">
    <text evidence="1">The sequence shown here is derived from an EMBL/GenBank/DDBJ whole genome shotgun (WGS) entry which is preliminary data.</text>
</comment>
<dbReference type="Proteomes" id="UP000287830">
    <property type="component" value="Unassembled WGS sequence"/>
</dbReference>
<evidence type="ECO:0000313" key="2">
    <source>
        <dbReference type="Proteomes" id="UP000287830"/>
    </source>
</evidence>
<dbReference type="AlphaFoldDB" id="A0A7U9KR23"/>
<dbReference type="RefSeq" id="WP_244954902.1">
    <property type="nucleotide sequence ID" value="NZ_BHZC01000001.1"/>
</dbReference>
<gene>
    <name evidence="1" type="ORF">OEIGOIKO_00134</name>
</gene>
<proteinExistence type="predicted"/>
<reference evidence="1 2" key="1">
    <citation type="submission" date="2018-11" db="EMBL/GenBank/DDBJ databases">
        <title>Whole genome sequence of Streptomyces chrestomyceticus NBRC 13444(T).</title>
        <authorList>
            <person name="Komaki H."/>
            <person name="Tamura T."/>
        </authorList>
    </citation>
    <scope>NUCLEOTIDE SEQUENCE [LARGE SCALE GENOMIC DNA]</scope>
    <source>
        <strain evidence="1 2">NBRC 13444</strain>
    </source>
</reference>
<organism evidence="1 2">
    <name type="scientific">Streptomyces chrestomyceticus JCM 4735</name>
    <dbReference type="NCBI Taxonomy" id="1306181"/>
    <lineage>
        <taxon>Bacteria</taxon>
        <taxon>Bacillati</taxon>
        <taxon>Actinomycetota</taxon>
        <taxon>Actinomycetes</taxon>
        <taxon>Kitasatosporales</taxon>
        <taxon>Streptomycetaceae</taxon>
        <taxon>Streptomyces</taxon>
    </lineage>
</organism>
<dbReference type="GeneID" id="95626954"/>
<evidence type="ECO:0000313" key="1">
    <source>
        <dbReference type="EMBL" id="GCD32421.1"/>
    </source>
</evidence>
<protein>
    <submittedName>
        <fullName evidence="1">Uncharacterized protein</fullName>
    </submittedName>
</protein>
<dbReference type="EMBL" id="BHZC01000001">
    <property type="protein sequence ID" value="GCD32421.1"/>
    <property type="molecule type" value="Genomic_DNA"/>
</dbReference>
<name>A0A7U9KR23_9ACTN</name>
<sequence length="80" mass="8639">MPGKIADHLRTTELERAALDQGVAVRRGQGHTLRVSAVPAVHRQLLARCQPLVGGQGVPAVPARPKVRREYGNWVSALTP</sequence>
<accession>A0A7U9KR23</accession>